<dbReference type="InterPro" id="IPR038765">
    <property type="entry name" value="Papain-like_cys_pep_sf"/>
</dbReference>
<dbReference type="GO" id="GO:0046872">
    <property type="term" value="F:metal ion binding"/>
    <property type="evidence" value="ECO:0007669"/>
    <property type="project" value="UniProtKB-KW"/>
</dbReference>
<organism evidence="17 18">
    <name type="scientific">Chiloscyllium punctatum</name>
    <name type="common">Brownbanded bambooshark</name>
    <name type="synonym">Hemiscyllium punctatum</name>
    <dbReference type="NCBI Taxonomy" id="137246"/>
    <lineage>
        <taxon>Eukaryota</taxon>
        <taxon>Metazoa</taxon>
        <taxon>Chordata</taxon>
        <taxon>Craniata</taxon>
        <taxon>Vertebrata</taxon>
        <taxon>Chondrichthyes</taxon>
        <taxon>Elasmobranchii</taxon>
        <taxon>Galeomorphii</taxon>
        <taxon>Galeoidea</taxon>
        <taxon>Orectolobiformes</taxon>
        <taxon>Hemiscylliidae</taxon>
        <taxon>Chiloscyllium</taxon>
    </lineage>
</organism>
<dbReference type="Pfam" id="PF00443">
    <property type="entry name" value="UCH"/>
    <property type="match status" value="1"/>
</dbReference>
<keyword evidence="6" id="KW-0963">Cytoplasm</keyword>
<dbReference type="GO" id="GO:0048471">
    <property type="term" value="C:perinuclear region of cytoplasm"/>
    <property type="evidence" value="ECO:0007669"/>
    <property type="project" value="UniProtKB-SubCell"/>
</dbReference>
<accession>A0A401RYQ6</accession>
<evidence type="ECO:0000256" key="1">
    <source>
        <dbReference type="ARBA" id="ARBA00000707"/>
    </source>
</evidence>
<evidence type="ECO:0000256" key="8">
    <source>
        <dbReference type="ARBA" id="ARBA00022670"/>
    </source>
</evidence>
<dbReference type="GO" id="GO:0016579">
    <property type="term" value="P:protein deubiquitination"/>
    <property type="evidence" value="ECO:0007669"/>
    <property type="project" value="InterPro"/>
</dbReference>
<evidence type="ECO:0000256" key="12">
    <source>
        <dbReference type="ARBA" id="ARBA00022807"/>
    </source>
</evidence>
<reference evidence="17 18" key="1">
    <citation type="journal article" date="2018" name="Nat. Ecol. Evol.">
        <title>Shark genomes provide insights into elasmobranch evolution and the origin of vertebrates.</title>
        <authorList>
            <person name="Hara Y"/>
            <person name="Yamaguchi K"/>
            <person name="Onimaru K"/>
            <person name="Kadota M"/>
            <person name="Koyanagi M"/>
            <person name="Keeley SD"/>
            <person name="Tatsumi K"/>
            <person name="Tanaka K"/>
            <person name="Motone F"/>
            <person name="Kageyama Y"/>
            <person name="Nozu R"/>
            <person name="Adachi N"/>
            <person name="Nishimura O"/>
            <person name="Nakagawa R"/>
            <person name="Tanegashima C"/>
            <person name="Kiyatake I"/>
            <person name="Matsumoto R"/>
            <person name="Murakumo K"/>
            <person name="Nishida K"/>
            <person name="Terakita A"/>
            <person name="Kuratani S"/>
            <person name="Sato K"/>
            <person name="Hyodo S Kuraku.S."/>
        </authorList>
    </citation>
    <scope>NUCLEOTIDE SEQUENCE [LARGE SCALE GENOMIC DNA]</scope>
</reference>
<dbReference type="Gene3D" id="2.30.30.190">
    <property type="entry name" value="CAP Gly-rich-like domain"/>
    <property type="match status" value="1"/>
</dbReference>
<dbReference type="SUPFAM" id="SSF74924">
    <property type="entry name" value="Cap-Gly domain"/>
    <property type="match status" value="1"/>
</dbReference>
<dbReference type="EC" id="3.4.19.12" evidence="5"/>
<evidence type="ECO:0000256" key="5">
    <source>
        <dbReference type="ARBA" id="ARBA00012759"/>
    </source>
</evidence>
<dbReference type="PANTHER" id="PTHR11830">
    <property type="entry name" value="40S RIBOSOMAL PROTEIN S3A"/>
    <property type="match status" value="1"/>
</dbReference>
<feature type="domain" description="CAP-Gly" evidence="16">
    <location>
        <begin position="338"/>
        <end position="381"/>
    </location>
</feature>
<dbReference type="GO" id="GO:0004843">
    <property type="term" value="F:cysteine-type deubiquitinase activity"/>
    <property type="evidence" value="ECO:0007669"/>
    <property type="project" value="UniProtKB-EC"/>
</dbReference>
<comment type="subcellular location">
    <subcellularLocation>
        <location evidence="2">Cytoplasm</location>
        <location evidence="2">Cytoskeleton</location>
        <location evidence="2">Microtubule organizing center</location>
        <location evidence="2">Centrosome</location>
    </subcellularLocation>
    <subcellularLocation>
        <location evidence="3">Cytoplasm</location>
        <location evidence="3">Perinuclear region</location>
    </subcellularLocation>
</comment>
<keyword evidence="18" id="KW-1185">Reference proteome</keyword>
<keyword evidence="10" id="KW-0833">Ubl conjugation pathway</keyword>
<evidence type="ECO:0000256" key="9">
    <source>
        <dbReference type="ARBA" id="ARBA00022723"/>
    </source>
</evidence>
<comment type="caution">
    <text evidence="17">The sequence shown here is derived from an EMBL/GenBank/DDBJ whole genome shotgun (WGS) entry which is preliminary data.</text>
</comment>
<keyword evidence="12" id="KW-0788">Thiol protease</keyword>
<evidence type="ECO:0000259" key="16">
    <source>
        <dbReference type="PROSITE" id="PS50245"/>
    </source>
</evidence>
<dbReference type="AlphaFoldDB" id="A0A401RYQ6"/>
<dbReference type="Gene3D" id="3.90.70.10">
    <property type="entry name" value="Cysteine proteinases"/>
    <property type="match status" value="1"/>
</dbReference>
<dbReference type="GO" id="GO:0006508">
    <property type="term" value="P:proteolysis"/>
    <property type="evidence" value="ECO:0007669"/>
    <property type="project" value="UniProtKB-KW"/>
</dbReference>
<dbReference type="OrthoDB" id="6287070at2759"/>
<keyword evidence="8" id="KW-0645">Protease</keyword>
<evidence type="ECO:0000313" key="17">
    <source>
        <dbReference type="EMBL" id="GCC23282.1"/>
    </source>
</evidence>
<evidence type="ECO:0000256" key="13">
    <source>
        <dbReference type="ARBA" id="ARBA00022833"/>
    </source>
</evidence>
<dbReference type="STRING" id="137246.A0A401RYQ6"/>
<feature type="domain" description="USP" evidence="15">
    <location>
        <begin position="438"/>
        <end position="751"/>
    </location>
</feature>
<dbReference type="FunFam" id="3.90.70.10:FF:000009">
    <property type="entry name" value="Putative ubiquitin carboxyl-terminal hydrolase CYLD"/>
    <property type="match status" value="1"/>
</dbReference>
<gene>
    <name evidence="17" type="ORF">chiPu_0001676</name>
</gene>
<dbReference type="PROSITE" id="PS50235">
    <property type="entry name" value="USP_3"/>
    <property type="match status" value="1"/>
</dbReference>
<feature type="compositionally biased region" description="Polar residues" evidence="14">
    <location>
        <begin position="252"/>
        <end position="265"/>
    </location>
</feature>
<keyword evidence="11" id="KW-0378">Hydrolase</keyword>
<dbReference type="Pfam" id="PF01302">
    <property type="entry name" value="CAP_GLY"/>
    <property type="match status" value="1"/>
</dbReference>
<evidence type="ECO:0000256" key="11">
    <source>
        <dbReference type="ARBA" id="ARBA00022801"/>
    </source>
</evidence>
<evidence type="ECO:0000256" key="3">
    <source>
        <dbReference type="ARBA" id="ARBA00004556"/>
    </source>
</evidence>
<dbReference type="SMART" id="SM01052">
    <property type="entry name" value="CAP_GLY"/>
    <property type="match status" value="1"/>
</dbReference>
<dbReference type="Proteomes" id="UP000287033">
    <property type="component" value="Unassembled WGS sequence"/>
</dbReference>
<evidence type="ECO:0000256" key="10">
    <source>
        <dbReference type="ARBA" id="ARBA00022786"/>
    </source>
</evidence>
<keyword evidence="13" id="KW-0862">Zinc</keyword>
<comment type="catalytic activity">
    <reaction evidence="1">
        <text>Thiol-dependent hydrolysis of ester, thioester, amide, peptide and isopeptide bonds formed by the C-terminal Gly of ubiquitin (a 76-residue protein attached to proteins as an intracellular targeting signal).</text>
        <dbReference type="EC" id="3.4.19.12"/>
    </reaction>
</comment>
<dbReference type="InterPro" id="IPR001394">
    <property type="entry name" value="Peptidase_C19_UCH"/>
</dbReference>
<dbReference type="PROSITE" id="PS50245">
    <property type="entry name" value="CAP_GLY_2"/>
    <property type="match status" value="1"/>
</dbReference>
<dbReference type="SUPFAM" id="SSF54001">
    <property type="entry name" value="Cysteine proteinases"/>
    <property type="match status" value="1"/>
</dbReference>
<evidence type="ECO:0000256" key="6">
    <source>
        <dbReference type="ARBA" id="ARBA00022490"/>
    </source>
</evidence>
<dbReference type="InterPro" id="IPR000938">
    <property type="entry name" value="CAP-Gly_domain"/>
</dbReference>
<keyword evidence="9" id="KW-0479">Metal-binding</keyword>
<dbReference type="OMA" id="TYPLSRH"/>
<dbReference type="InterPro" id="IPR028889">
    <property type="entry name" value="USP"/>
</dbReference>
<protein>
    <recommendedName>
        <fullName evidence="5">ubiquitinyl hydrolase 1</fullName>
        <ecNumber evidence="5">3.4.19.12</ecNumber>
    </recommendedName>
</protein>
<proteinExistence type="inferred from homology"/>
<evidence type="ECO:0000256" key="4">
    <source>
        <dbReference type="ARBA" id="ARBA00009085"/>
    </source>
</evidence>
<evidence type="ECO:0000256" key="14">
    <source>
        <dbReference type="SAM" id="MobiDB-lite"/>
    </source>
</evidence>
<evidence type="ECO:0000313" key="18">
    <source>
        <dbReference type="Proteomes" id="UP000287033"/>
    </source>
</evidence>
<evidence type="ECO:0000256" key="7">
    <source>
        <dbReference type="ARBA" id="ARBA00022553"/>
    </source>
</evidence>
<evidence type="ECO:0000256" key="2">
    <source>
        <dbReference type="ARBA" id="ARBA00004300"/>
    </source>
</evidence>
<dbReference type="GO" id="GO:0005813">
    <property type="term" value="C:centrosome"/>
    <property type="evidence" value="ECO:0007669"/>
    <property type="project" value="UniProtKB-SubCell"/>
</dbReference>
<dbReference type="InterPro" id="IPR036859">
    <property type="entry name" value="CAP-Gly_dom_sf"/>
</dbReference>
<sequence>GACAVGAPGRLAEEAGFPLFVIYWFTNYLKIESAHDSEVSVVSRAGLNGTQICVQVLGPPKIGMGGIEEDKYYFIVMKEFTENRKKIQKGSLGYCTRSENELSAVVEFNKKTIKLAKVRQEDLQEISKDEAELLLEIQDMSHRCVLVQNEKLFKSISVLQINDIVQVKRNRVTWVGIVKTIIKSRRDSGLELNGLLFQVECVEGGDHKMKGRKIDKEVFINAGDITCASNTKVGPSHSNDKENKLYSNDTEIWNKSPVGSQSPSLSPRKMGREKSDEISTSAHSKVSKHYSSRTFNSTLSIPGQNLVESDSIALEVESMVEVKLPNNAIVYGVIRWIGIPEGHDSLWAGIELDYELKDASDGTFEKYRYFCCEQNKATFIPLRNCKPDARFSSNLLREIVSSPVPTPVETIQDNLTIQEDVPPVRENEVLQLMKGRMKGIQGHHNSCYLDSTIFSLFAFTSVVDSILHMPGGHSEKIQHVLREDIVNPLRKTGVVNADKVTKLRKLLGCDTFTSAEKDPEEFINVLLHEVLAVDPLLKIRSGQKIQESYCYQIILEKDEKLTVPTVQLLLERSFLSCDLKFEEIPSCLLVQMPRFGKQFKMFPKIMPSLELDITNLLNNTLRQCFICGEVAEYECAQCLLDPTLHPGAIKQYCITCNKQVHSHKERKDHQFRKFPYPRDISAGFPFPRHRMELFAVLCIETSHYVSFVKYGPSKHSWLFFDSMADRIGDENIPEITDCPQIGDYLLMSEDILAYTDLKQLDGFAKRLFCDAYMCMYQSPRMCLYK</sequence>
<comment type="similarity">
    <text evidence="4">Belongs to the peptidase C19 family.</text>
</comment>
<evidence type="ECO:0000259" key="15">
    <source>
        <dbReference type="PROSITE" id="PS50235"/>
    </source>
</evidence>
<feature type="region of interest" description="Disordered" evidence="14">
    <location>
        <begin position="252"/>
        <end position="285"/>
    </location>
</feature>
<dbReference type="EMBL" id="BEZZ01000026">
    <property type="protein sequence ID" value="GCC23282.1"/>
    <property type="molecule type" value="Genomic_DNA"/>
</dbReference>
<keyword evidence="7" id="KW-0597">Phosphoprotein</keyword>
<feature type="non-terminal residue" evidence="17">
    <location>
        <position position="1"/>
    </location>
</feature>
<name>A0A401RYQ6_CHIPU</name>